<dbReference type="EMBL" id="CAJOBC010101544">
    <property type="protein sequence ID" value="CAF4474321.1"/>
    <property type="molecule type" value="Genomic_DNA"/>
</dbReference>
<sequence>IVTGAFELFWLPNFLADIQFTYSYDMYYFIPLLLAFICLGSLTEVLKSNKRRKGSPQLHLPERNAVGRDD</sequence>
<comment type="caution">
    <text evidence="3">The sequence shown here is derived from an EMBL/GenBank/DDBJ whole genome shotgun (WGS) entry which is preliminary data.</text>
</comment>
<gene>
    <name evidence="3" type="ORF">GPM918_LOCUS42265</name>
    <name evidence="4" type="ORF">SRO942_LOCUS43470</name>
</gene>
<dbReference type="Proteomes" id="UP000681722">
    <property type="component" value="Unassembled WGS sequence"/>
</dbReference>
<dbReference type="AlphaFoldDB" id="A0A816AJF0"/>
<dbReference type="EMBL" id="CAJNOQ010035192">
    <property type="protein sequence ID" value="CAF1598405.1"/>
    <property type="molecule type" value="Genomic_DNA"/>
</dbReference>
<organism evidence="3 5">
    <name type="scientific">Didymodactylos carnosus</name>
    <dbReference type="NCBI Taxonomy" id="1234261"/>
    <lineage>
        <taxon>Eukaryota</taxon>
        <taxon>Metazoa</taxon>
        <taxon>Spiralia</taxon>
        <taxon>Gnathifera</taxon>
        <taxon>Rotifera</taxon>
        <taxon>Eurotatoria</taxon>
        <taxon>Bdelloidea</taxon>
        <taxon>Philodinida</taxon>
        <taxon>Philodinidae</taxon>
        <taxon>Didymodactylos</taxon>
    </lineage>
</organism>
<name>A0A816AJF0_9BILA</name>
<keyword evidence="5" id="KW-1185">Reference proteome</keyword>
<keyword evidence="2" id="KW-1133">Transmembrane helix</keyword>
<reference evidence="3" key="1">
    <citation type="submission" date="2021-02" db="EMBL/GenBank/DDBJ databases">
        <authorList>
            <person name="Nowell W R."/>
        </authorList>
    </citation>
    <scope>NUCLEOTIDE SEQUENCE</scope>
</reference>
<accession>A0A816AJF0</accession>
<keyword evidence="2" id="KW-0472">Membrane</keyword>
<feature type="non-terminal residue" evidence="3">
    <location>
        <position position="1"/>
    </location>
</feature>
<feature type="compositionally biased region" description="Basic and acidic residues" evidence="1">
    <location>
        <begin position="60"/>
        <end position="70"/>
    </location>
</feature>
<feature type="region of interest" description="Disordered" evidence="1">
    <location>
        <begin position="49"/>
        <end position="70"/>
    </location>
</feature>
<evidence type="ECO:0000256" key="2">
    <source>
        <dbReference type="SAM" id="Phobius"/>
    </source>
</evidence>
<evidence type="ECO:0000313" key="4">
    <source>
        <dbReference type="EMBL" id="CAF4474321.1"/>
    </source>
</evidence>
<proteinExistence type="predicted"/>
<evidence type="ECO:0000313" key="3">
    <source>
        <dbReference type="EMBL" id="CAF1598405.1"/>
    </source>
</evidence>
<evidence type="ECO:0000256" key="1">
    <source>
        <dbReference type="SAM" id="MobiDB-lite"/>
    </source>
</evidence>
<feature type="transmembrane region" description="Helical" evidence="2">
    <location>
        <begin position="26"/>
        <end position="46"/>
    </location>
</feature>
<keyword evidence="2" id="KW-0812">Transmembrane</keyword>
<dbReference type="Proteomes" id="UP000663829">
    <property type="component" value="Unassembled WGS sequence"/>
</dbReference>
<protein>
    <submittedName>
        <fullName evidence="3">Uncharacterized protein</fullName>
    </submittedName>
</protein>
<evidence type="ECO:0000313" key="5">
    <source>
        <dbReference type="Proteomes" id="UP000663829"/>
    </source>
</evidence>